<proteinExistence type="predicted"/>
<dbReference type="EMBL" id="FTNP01000001">
    <property type="protein sequence ID" value="SIR12439.1"/>
    <property type="molecule type" value="Genomic_DNA"/>
</dbReference>
<accession>A0A1N6YD73</accession>
<name>A0A1N6YD73_9EURY</name>
<dbReference type="AlphaFoldDB" id="A0A1N6YD73"/>
<protein>
    <submittedName>
        <fullName evidence="3">Uncharacterized protein</fullName>
    </submittedName>
</protein>
<feature type="compositionally biased region" description="Acidic residues" evidence="1">
    <location>
        <begin position="52"/>
        <end position="82"/>
    </location>
</feature>
<feature type="compositionally biased region" description="Acidic residues" evidence="1">
    <location>
        <begin position="240"/>
        <end position="254"/>
    </location>
</feature>
<dbReference type="Proteomes" id="UP000185687">
    <property type="component" value="Unassembled WGS sequence"/>
</dbReference>
<feature type="region of interest" description="Disordered" evidence="1">
    <location>
        <begin position="43"/>
        <end position="87"/>
    </location>
</feature>
<feature type="region of interest" description="Disordered" evidence="1">
    <location>
        <begin position="1"/>
        <end position="26"/>
    </location>
</feature>
<dbReference type="Proteomes" id="UP000187321">
    <property type="component" value="Chromosome"/>
</dbReference>
<dbReference type="OrthoDB" id="327300at2157"/>
<dbReference type="EMBL" id="CP019327">
    <property type="protein sequence ID" value="APX95704.1"/>
    <property type="molecule type" value="Genomic_DNA"/>
</dbReference>
<evidence type="ECO:0000313" key="4">
    <source>
        <dbReference type="Proteomes" id="UP000185687"/>
    </source>
</evidence>
<feature type="compositionally biased region" description="Acidic residues" evidence="1">
    <location>
        <begin position="205"/>
        <end position="232"/>
    </location>
</feature>
<dbReference type="RefSeq" id="WP_076578448.1">
    <property type="nucleotide sequence ID" value="NZ_CP019327.1"/>
</dbReference>
<dbReference type="STRING" id="588898.BB347_03215"/>
<reference evidence="3 4" key="2">
    <citation type="submission" date="2017-01" db="EMBL/GenBank/DDBJ databases">
        <authorList>
            <person name="Mah S.A."/>
            <person name="Swanson W.J."/>
            <person name="Moy G.W."/>
            <person name="Vacquier V.D."/>
        </authorList>
    </citation>
    <scope>NUCLEOTIDE SEQUENCE [LARGE SCALE GENOMIC DNA]</scope>
    <source>
        <strain evidence="3 4">CGMCC 1.8909</strain>
    </source>
</reference>
<dbReference type="KEGG" id="hda:BB347_03215"/>
<sequence length="338" mass="36553">MSNRPILSPHRRADDRSPTTAVSRRHLLQGGSVAGILAIAGCLDSLSSGGGDDGDDENDDGDDDGTERTSDDDDDDSSETESDPLTVVDTYFEAAANGDTETISGISHELNPLEPTMWEDEGWEFQGGDGEEPEYDADVRTEDGSVDDIHALEGSEFWFGDVDLETELEGESIAVVEIAGEDEDGEATWILATDDGEWQLLVQGEEDETPDDPEEAFDEPIEDEDEDIVVDVDWEHESETGVDSDEEDDATGGDDELDLEVHQVAVSLTDSPGIDAEAVRAETAIAGSEPEVYSPDREAGGWAGSIIYPTFDPDGDQLEVLAIDGNEETVVHREHYEP</sequence>
<gene>
    <name evidence="2" type="ORF">BB347_03215</name>
    <name evidence="3" type="ORF">SAMN05421809_0402</name>
</gene>
<feature type="region of interest" description="Disordered" evidence="1">
    <location>
        <begin position="205"/>
        <end position="254"/>
    </location>
</feature>
<evidence type="ECO:0000313" key="5">
    <source>
        <dbReference type="Proteomes" id="UP000187321"/>
    </source>
</evidence>
<evidence type="ECO:0000313" key="2">
    <source>
        <dbReference type="EMBL" id="APX95704.1"/>
    </source>
</evidence>
<reference evidence="2 5" key="1">
    <citation type="submission" date="2017-01" db="EMBL/GenBank/DDBJ databases">
        <title>Complete genome sequence of Haloterrigena daqingensis type strain (JX313T).</title>
        <authorList>
            <person name="Shuang W."/>
        </authorList>
    </citation>
    <scope>NUCLEOTIDE SEQUENCE [LARGE SCALE GENOMIC DNA]</scope>
    <source>
        <strain evidence="2 5">JX313</strain>
    </source>
</reference>
<feature type="region of interest" description="Disordered" evidence="1">
    <location>
        <begin position="115"/>
        <end position="137"/>
    </location>
</feature>
<evidence type="ECO:0000313" key="3">
    <source>
        <dbReference type="EMBL" id="SIR12439.1"/>
    </source>
</evidence>
<organism evidence="3 4">
    <name type="scientific">Natronorubrum daqingense</name>
    <dbReference type="NCBI Taxonomy" id="588898"/>
    <lineage>
        <taxon>Archaea</taxon>
        <taxon>Methanobacteriati</taxon>
        <taxon>Methanobacteriota</taxon>
        <taxon>Stenosarchaea group</taxon>
        <taxon>Halobacteria</taxon>
        <taxon>Halobacteriales</taxon>
        <taxon>Natrialbaceae</taxon>
        <taxon>Natronorubrum</taxon>
    </lineage>
</organism>
<keyword evidence="4" id="KW-1185">Reference proteome</keyword>
<feature type="compositionally biased region" description="Acidic residues" evidence="1">
    <location>
        <begin position="117"/>
        <end position="136"/>
    </location>
</feature>
<dbReference type="GeneID" id="30954920"/>
<evidence type="ECO:0000256" key="1">
    <source>
        <dbReference type="SAM" id="MobiDB-lite"/>
    </source>
</evidence>